<evidence type="ECO:0000259" key="1">
    <source>
        <dbReference type="Pfam" id="PF01850"/>
    </source>
</evidence>
<reference evidence="3" key="1">
    <citation type="submission" date="2016-10" db="EMBL/GenBank/DDBJ databases">
        <authorList>
            <person name="Varghese N."/>
            <person name="Submissions S."/>
        </authorList>
    </citation>
    <scope>NUCLEOTIDE SEQUENCE [LARGE SCALE GENOMIC DNA]</scope>
    <source>
        <strain evidence="3">DSM 17071</strain>
    </source>
</reference>
<name>A0A1G8KX18_9FLAO</name>
<accession>A0A1G8KX18</accession>
<sequence length="180" mass="21287">MAKINIDNYKIKFSDKFFFDTNIWLLLFGTVASFQKFEQRKYSNFFGNLVSSENSIYITSLVLSEFSNVLLRRDFKQWQENTNSYTKSFKIDFVGTEEYKKSVYSIKILLDKILNVPNLIKIGDSLQTMDMEIVLENFEKIDFNDCYYGELCKLYDYKMVSHDKDLDVLSTKIDLITLHN</sequence>
<proteinExistence type="predicted"/>
<dbReference type="SUPFAM" id="SSF88723">
    <property type="entry name" value="PIN domain-like"/>
    <property type="match status" value="1"/>
</dbReference>
<dbReference type="InterPro" id="IPR002716">
    <property type="entry name" value="PIN_dom"/>
</dbReference>
<dbReference type="OrthoDB" id="839053at2"/>
<dbReference type="RefSeq" id="WP_089859114.1">
    <property type="nucleotide sequence ID" value="NZ_FNDW01000008.1"/>
</dbReference>
<feature type="domain" description="PIN" evidence="1">
    <location>
        <begin position="18"/>
        <end position="168"/>
    </location>
</feature>
<keyword evidence="3" id="KW-1185">Reference proteome</keyword>
<dbReference type="Gene3D" id="3.40.50.1010">
    <property type="entry name" value="5'-nuclease"/>
    <property type="match status" value="1"/>
</dbReference>
<organism evidence="2 3">
    <name type="scientific">Chryseobacterium taeanense</name>
    <dbReference type="NCBI Taxonomy" id="311334"/>
    <lineage>
        <taxon>Bacteria</taxon>
        <taxon>Pseudomonadati</taxon>
        <taxon>Bacteroidota</taxon>
        <taxon>Flavobacteriia</taxon>
        <taxon>Flavobacteriales</taxon>
        <taxon>Weeksellaceae</taxon>
        <taxon>Chryseobacterium group</taxon>
        <taxon>Chryseobacterium</taxon>
    </lineage>
</organism>
<dbReference type="Proteomes" id="UP000198869">
    <property type="component" value="Unassembled WGS sequence"/>
</dbReference>
<dbReference type="Pfam" id="PF01850">
    <property type="entry name" value="PIN"/>
    <property type="match status" value="1"/>
</dbReference>
<evidence type="ECO:0000313" key="2">
    <source>
        <dbReference type="EMBL" id="SDI47964.1"/>
    </source>
</evidence>
<dbReference type="InterPro" id="IPR029060">
    <property type="entry name" value="PIN-like_dom_sf"/>
</dbReference>
<evidence type="ECO:0000313" key="3">
    <source>
        <dbReference type="Proteomes" id="UP000198869"/>
    </source>
</evidence>
<gene>
    <name evidence="2" type="ORF">SAMN05421846_108100</name>
</gene>
<protein>
    <submittedName>
        <fullName evidence="2">PIN domain-containing protein</fullName>
    </submittedName>
</protein>
<dbReference type="AlphaFoldDB" id="A0A1G8KX18"/>
<dbReference type="EMBL" id="FNDW01000008">
    <property type="protein sequence ID" value="SDI47964.1"/>
    <property type="molecule type" value="Genomic_DNA"/>
</dbReference>
<dbReference type="STRING" id="311334.SAMN05421846_108100"/>